<dbReference type="CDD" id="cd14967">
    <property type="entry name" value="7tmA_amine_R-like"/>
    <property type="match status" value="1"/>
</dbReference>
<evidence type="ECO:0000256" key="3">
    <source>
        <dbReference type="ARBA" id="ARBA00022692"/>
    </source>
</evidence>
<dbReference type="PROSITE" id="PS50262">
    <property type="entry name" value="G_PROTEIN_RECEP_F1_2"/>
    <property type="match status" value="1"/>
</dbReference>
<evidence type="ECO:0000259" key="13">
    <source>
        <dbReference type="PROSITE" id="PS50262"/>
    </source>
</evidence>
<feature type="repeat" description="ANK" evidence="9">
    <location>
        <begin position="374"/>
        <end position="412"/>
    </location>
</feature>
<dbReference type="PROSITE" id="PS50297">
    <property type="entry name" value="ANK_REP_REGION"/>
    <property type="match status" value="2"/>
</dbReference>
<keyword evidence="9" id="KW-0040">ANK repeat</keyword>
<dbReference type="Gene3D" id="1.25.40.20">
    <property type="entry name" value="Ankyrin repeat-containing domain"/>
    <property type="match status" value="1"/>
</dbReference>
<feature type="region of interest" description="Disordered" evidence="11">
    <location>
        <begin position="796"/>
        <end position="836"/>
    </location>
</feature>
<evidence type="ECO:0000256" key="8">
    <source>
        <dbReference type="ARBA" id="ARBA00023224"/>
    </source>
</evidence>
<evidence type="ECO:0000256" key="9">
    <source>
        <dbReference type="PROSITE-ProRule" id="PRU00023"/>
    </source>
</evidence>
<feature type="transmembrane region" description="Helical" evidence="12">
    <location>
        <begin position="179"/>
        <end position="203"/>
    </location>
</feature>
<dbReference type="InterPro" id="IPR036770">
    <property type="entry name" value="Ankyrin_rpt-contain_sf"/>
</dbReference>
<name>A0ABN8R5G5_9CNID</name>
<keyword evidence="8 10" id="KW-0807">Transducer</keyword>
<feature type="transmembrane region" description="Helical" evidence="12">
    <location>
        <begin position="239"/>
        <end position="264"/>
    </location>
</feature>
<feature type="domain" description="G-protein coupled receptors family 1 profile" evidence="13">
    <location>
        <begin position="37"/>
        <end position="294"/>
    </location>
</feature>
<evidence type="ECO:0000256" key="4">
    <source>
        <dbReference type="ARBA" id="ARBA00022989"/>
    </source>
</evidence>
<evidence type="ECO:0000256" key="10">
    <source>
        <dbReference type="RuleBase" id="RU000688"/>
    </source>
</evidence>
<dbReference type="SUPFAM" id="SSF48403">
    <property type="entry name" value="Ankyrin repeat"/>
    <property type="match status" value="1"/>
</dbReference>
<feature type="compositionally biased region" description="Low complexity" evidence="11">
    <location>
        <begin position="815"/>
        <end position="835"/>
    </location>
</feature>
<sequence length="864" mass="96914">MGNSTHGESFTESNHPLELKILFYAAFVVSLPLTVVGNGFVIVAVILNKKLRSATNALIVSLAFADLPVGVVIFPLISVTQVYGPDLSYGQQLCHTTIFLTEVFLSASCLHLLFISVDRYLAINNALRYQAIVTTRRVAYVIGFIWTLSLVVSVFPYLGWRDVRPRIQGGYCQYHLHLAPSYILFLHVTVCLTPLTITCLAYCKIFQVARLQAHKIASMTVGGTEQEKRRRKLDKERKITLSVAIVVGVFILCWGPLNIMLIIYCACQSCVSSIAIESAEVFSMLNSGCNPLIYGTFNKDFRKTFKAIVRCQWRNIGLQVRTRNITRLILTHTMKGTLTTPSMLRLKESICDGRIYQTRHLLESGVDVNFADEEGLTPLMRAAQLPDEKSRTRHNLLKLLLQHGANVNTIDQQGRHVLSHACMNAKEDIVRLICTVADQDVDLNLQDLDGNTPLMHSVRTGNVDLVKFLLNELKKFQVDIDVRNHEDRTPYLEAKRLGHENCAKILLTEGNASANIQVNPFLEFISSKDEPPLKGQVRSFVDSKYGINRTVDTRPANPQRVQNKKSVLLKESVQLPSDKFIVKSEEKKLKRKTRISRKLTSSNETKDLEEVKDLKTQPRRRKYAWNDSVSAPGLTSRKDEVGRELGLEQPAEAAIENIVNNSSPRAKSPSVYDQEALQSPRFVMALPKENKPVAAGRGITRAKLAKPTLSRRLSEQSLMPRMSRTHFRSSTGNLAKDRATMDDEYSWYSHFSVYNSSSLAFLSQIMNLYAEQLSPESSFRPGVKPVKTDEPKVPKISVASIPGDDLRSENDRYSPVRSAISSRSNSATSLASSRRFQSAVSRTVNSYLTSKKSLITLKVQDADF</sequence>
<dbReference type="EMBL" id="CALNXK010000188">
    <property type="protein sequence ID" value="CAH3174126.1"/>
    <property type="molecule type" value="Genomic_DNA"/>
</dbReference>
<dbReference type="PROSITE" id="PS00237">
    <property type="entry name" value="G_PROTEIN_RECEP_F1_1"/>
    <property type="match status" value="1"/>
</dbReference>
<reference evidence="14 15" key="1">
    <citation type="submission" date="2022-05" db="EMBL/GenBank/DDBJ databases">
        <authorList>
            <consortium name="Genoscope - CEA"/>
            <person name="William W."/>
        </authorList>
    </citation>
    <scope>NUCLEOTIDE SEQUENCE [LARGE SCALE GENOMIC DNA]</scope>
</reference>
<evidence type="ECO:0000256" key="11">
    <source>
        <dbReference type="SAM" id="MobiDB-lite"/>
    </source>
</evidence>
<evidence type="ECO:0000256" key="7">
    <source>
        <dbReference type="ARBA" id="ARBA00023170"/>
    </source>
</evidence>
<evidence type="ECO:0000313" key="14">
    <source>
        <dbReference type="EMBL" id="CAH3174126.1"/>
    </source>
</evidence>
<evidence type="ECO:0000313" key="15">
    <source>
        <dbReference type="Proteomes" id="UP001159405"/>
    </source>
</evidence>
<evidence type="ECO:0000256" key="1">
    <source>
        <dbReference type="ARBA" id="ARBA00004651"/>
    </source>
</evidence>
<keyword evidence="7 10" id="KW-0675">Receptor</keyword>
<feature type="transmembrane region" description="Helical" evidence="12">
    <location>
        <begin position="97"/>
        <end position="117"/>
    </location>
</feature>
<gene>
    <name evidence="14" type="ORF">PLOB_00014683</name>
</gene>
<keyword evidence="4 12" id="KW-1133">Transmembrane helix</keyword>
<dbReference type="InterPro" id="IPR000276">
    <property type="entry name" value="GPCR_Rhodpsn"/>
</dbReference>
<dbReference type="InterPro" id="IPR017452">
    <property type="entry name" value="GPCR_Rhodpsn_7TM"/>
</dbReference>
<feature type="repeat" description="ANK" evidence="9">
    <location>
        <begin position="449"/>
        <end position="471"/>
    </location>
</feature>
<proteinExistence type="inferred from homology"/>
<feature type="transmembrane region" description="Helical" evidence="12">
    <location>
        <begin position="58"/>
        <end position="77"/>
    </location>
</feature>
<feature type="transmembrane region" description="Helical" evidence="12">
    <location>
        <begin position="138"/>
        <end position="159"/>
    </location>
</feature>
<keyword evidence="2" id="KW-1003">Cell membrane</keyword>
<feature type="transmembrane region" description="Helical" evidence="12">
    <location>
        <begin position="21"/>
        <end position="46"/>
    </location>
</feature>
<keyword evidence="6 12" id="KW-0472">Membrane</keyword>
<keyword evidence="5 10" id="KW-0297">G-protein coupled receptor</keyword>
<dbReference type="PANTHER" id="PTHR24247">
    <property type="entry name" value="5-HYDROXYTRYPTAMINE RECEPTOR"/>
    <property type="match status" value="1"/>
</dbReference>
<comment type="similarity">
    <text evidence="10">Belongs to the G-protein coupled receptor 1 family.</text>
</comment>
<dbReference type="Gene3D" id="1.20.1070.10">
    <property type="entry name" value="Rhodopsin 7-helix transmembrane proteins"/>
    <property type="match status" value="1"/>
</dbReference>
<dbReference type="Pfam" id="PF00001">
    <property type="entry name" value="7tm_1"/>
    <property type="match status" value="1"/>
</dbReference>
<dbReference type="InterPro" id="IPR002110">
    <property type="entry name" value="Ankyrin_rpt"/>
</dbReference>
<dbReference type="PROSITE" id="PS50088">
    <property type="entry name" value="ANK_REPEAT"/>
    <property type="match status" value="2"/>
</dbReference>
<dbReference type="PRINTS" id="PR00237">
    <property type="entry name" value="GPCRRHODOPSN"/>
</dbReference>
<dbReference type="SMART" id="SM01381">
    <property type="entry name" value="7TM_GPCR_Srsx"/>
    <property type="match status" value="1"/>
</dbReference>
<protein>
    <recommendedName>
        <fullName evidence="13">G-protein coupled receptors family 1 profile domain-containing protein</fullName>
    </recommendedName>
</protein>
<keyword evidence="3 10" id="KW-0812">Transmembrane</keyword>
<dbReference type="SUPFAM" id="SSF81321">
    <property type="entry name" value="Family A G protein-coupled receptor-like"/>
    <property type="match status" value="1"/>
</dbReference>
<keyword evidence="15" id="KW-1185">Reference proteome</keyword>
<evidence type="ECO:0000256" key="5">
    <source>
        <dbReference type="ARBA" id="ARBA00023040"/>
    </source>
</evidence>
<feature type="compositionally biased region" description="Basic and acidic residues" evidence="11">
    <location>
        <begin position="804"/>
        <end position="814"/>
    </location>
</feature>
<dbReference type="Pfam" id="PF00023">
    <property type="entry name" value="Ank"/>
    <property type="match status" value="1"/>
</dbReference>
<organism evidence="14 15">
    <name type="scientific">Porites lobata</name>
    <dbReference type="NCBI Taxonomy" id="104759"/>
    <lineage>
        <taxon>Eukaryota</taxon>
        <taxon>Metazoa</taxon>
        <taxon>Cnidaria</taxon>
        <taxon>Anthozoa</taxon>
        <taxon>Hexacorallia</taxon>
        <taxon>Scleractinia</taxon>
        <taxon>Fungiina</taxon>
        <taxon>Poritidae</taxon>
        <taxon>Porites</taxon>
    </lineage>
</organism>
<dbReference type="Pfam" id="PF12796">
    <property type="entry name" value="Ank_2"/>
    <property type="match status" value="1"/>
</dbReference>
<dbReference type="Proteomes" id="UP001159405">
    <property type="component" value="Unassembled WGS sequence"/>
</dbReference>
<dbReference type="SMART" id="SM00248">
    <property type="entry name" value="ANK"/>
    <property type="match status" value="4"/>
</dbReference>
<comment type="caution">
    <text evidence="14">The sequence shown here is derived from an EMBL/GenBank/DDBJ whole genome shotgun (WGS) entry which is preliminary data.</text>
</comment>
<evidence type="ECO:0000256" key="2">
    <source>
        <dbReference type="ARBA" id="ARBA00022475"/>
    </source>
</evidence>
<comment type="subcellular location">
    <subcellularLocation>
        <location evidence="1">Cell membrane</location>
        <topology evidence="1">Multi-pass membrane protein</topology>
    </subcellularLocation>
</comment>
<feature type="region of interest" description="Disordered" evidence="11">
    <location>
        <begin position="609"/>
        <end position="640"/>
    </location>
</feature>
<evidence type="ECO:0000256" key="12">
    <source>
        <dbReference type="SAM" id="Phobius"/>
    </source>
</evidence>
<accession>A0ABN8R5G5</accession>
<evidence type="ECO:0000256" key="6">
    <source>
        <dbReference type="ARBA" id="ARBA00023136"/>
    </source>
</evidence>